<keyword evidence="3 10" id="KW-0489">Methyltransferase</keyword>
<dbReference type="RefSeq" id="XP_015277505.1">
    <property type="nucleotide sequence ID" value="XM_015422019.1"/>
</dbReference>
<feature type="binding site" evidence="10">
    <location>
        <position position="288"/>
    </location>
    <ligand>
        <name>S-adenosyl-L-methionine</name>
        <dbReference type="ChEBI" id="CHEBI:59789"/>
    </ligand>
</feature>
<comment type="similarity">
    <text evidence="10">Belongs to the TRM5 / TYW2 family.</text>
</comment>
<gene>
    <name evidence="10 14" type="primary">TRMT5</name>
    <name evidence="10" type="synonym">TRM5</name>
</gene>
<keyword evidence="6 10" id="KW-0819">tRNA processing</keyword>
<dbReference type="InterPro" id="IPR030382">
    <property type="entry name" value="MeTrfase_TRM5/TYW2"/>
</dbReference>
<evidence type="ECO:0000256" key="1">
    <source>
        <dbReference type="ARBA" id="ARBA00009775"/>
    </source>
</evidence>
<reference evidence="14" key="1">
    <citation type="submission" date="2025-08" db="UniProtKB">
        <authorList>
            <consortium name="RefSeq"/>
        </authorList>
    </citation>
    <scope>IDENTIFICATION</scope>
</reference>
<dbReference type="EC" id="2.1.1.228" evidence="10"/>
<organism evidence="13 14">
    <name type="scientific">Gekko japonicus</name>
    <name type="common">Schlegel's Japanese gecko</name>
    <dbReference type="NCBI Taxonomy" id="146911"/>
    <lineage>
        <taxon>Eukaryota</taxon>
        <taxon>Metazoa</taxon>
        <taxon>Chordata</taxon>
        <taxon>Craniata</taxon>
        <taxon>Vertebrata</taxon>
        <taxon>Euteleostomi</taxon>
        <taxon>Lepidosauria</taxon>
        <taxon>Squamata</taxon>
        <taxon>Bifurcata</taxon>
        <taxon>Gekkota</taxon>
        <taxon>Gekkonidae</taxon>
        <taxon>Gekkoninae</taxon>
        <taxon>Gekko</taxon>
    </lineage>
</organism>
<comment type="catalytic activity">
    <reaction evidence="10">
        <text>guanosine(37) in tRNA + S-adenosyl-L-methionine = N(1)-methylguanosine(37) in tRNA + S-adenosyl-L-homocysteine + H(+)</text>
        <dbReference type="Rhea" id="RHEA:36899"/>
        <dbReference type="Rhea" id="RHEA-COMP:10145"/>
        <dbReference type="Rhea" id="RHEA-COMP:10147"/>
        <dbReference type="ChEBI" id="CHEBI:15378"/>
        <dbReference type="ChEBI" id="CHEBI:57856"/>
        <dbReference type="ChEBI" id="CHEBI:59789"/>
        <dbReference type="ChEBI" id="CHEBI:73542"/>
        <dbReference type="ChEBI" id="CHEBI:74269"/>
        <dbReference type="EC" id="2.1.1.228"/>
    </reaction>
</comment>
<proteinExistence type="inferred from homology"/>
<sequence>MRIFRPLNGFFARLPKIKPFGTTTSNTSLPAVRALWGQSFDQLPGRLLAAQRHNFSTMPEILDSQADLDLYTPHPRVRGMTTLDRAAFTKEVVVPALSVKKDILHKVAKTIKGVLLQRPGLKRVVEDPGDKGKRLILLDPRQIPADYSLGEAEQEVLKSFDVSPEVLKYNLELTYDNFKVEEVLQAVLPEGQEVTTAFSRIGHIAHLNLRDHQLPYRHLIGQVIIDKNPGLTCAVNKTNIIDSAYRNFKMEVVAGEEGSMITKVKEHYITYEFDFSKVYWNPRLCTEHSRIVDLLKPGDFLFDVFAGVGPFAVPAAKKKCVVFANDLNPDSHHWLQHNCKLNKVGGKVRLFNMDGRDFLEGPVKEALTQQLASKDRKHALHIVMNLPAMAVEFLDVFRHLLDGEPGGTDLPTVHCYSFSKHDEPSRDVQERAEARLGTSLEGRCSVDLVRNVAPHKEMMRISFRIPAEVLYKEQPSHAGVQEPASKRLRPSEEPPEQTEKEPV</sequence>
<evidence type="ECO:0000313" key="14">
    <source>
        <dbReference type="RefSeq" id="XP_015277505.1"/>
    </source>
</evidence>
<feature type="binding site" evidence="10">
    <location>
        <position position="385"/>
    </location>
    <ligand>
        <name>S-adenosyl-L-methionine</name>
        <dbReference type="ChEBI" id="CHEBI:59789"/>
    </ligand>
</feature>
<feature type="region of interest" description="Disordered" evidence="11">
    <location>
        <begin position="474"/>
        <end position="503"/>
    </location>
</feature>
<dbReference type="SUPFAM" id="SSF53335">
    <property type="entry name" value="S-adenosyl-L-methionine-dependent methyltransferases"/>
    <property type="match status" value="1"/>
</dbReference>
<keyword evidence="5 10" id="KW-0949">S-adenosyl-L-methionine</keyword>
<dbReference type="InterPro" id="IPR056744">
    <property type="entry name" value="TRM5/TYW2-like_N"/>
</dbReference>
<comment type="function">
    <text evidence="9">Involved in mitochondrial tRNA methylation. Specifically methylates the N1 position of guanosine-37 in various tRNAs. Methylation is not dependent on the nature of the nucleoside 5' of the target nucleoside. This is the first step in the biosynthesis of wybutosine (yW), a modified base adjacent to the anticodon of tRNAs and required for accurate decoding.</text>
</comment>
<evidence type="ECO:0000256" key="10">
    <source>
        <dbReference type="HAMAP-Rule" id="MF_03152"/>
    </source>
</evidence>
<dbReference type="Pfam" id="PF25133">
    <property type="entry name" value="TYW2_N_2"/>
    <property type="match status" value="1"/>
</dbReference>
<dbReference type="GeneID" id="107119531"/>
<dbReference type="InterPro" id="IPR029063">
    <property type="entry name" value="SAM-dependent_MTases_sf"/>
</dbReference>
<dbReference type="Proteomes" id="UP000694871">
    <property type="component" value="Unplaced"/>
</dbReference>
<feature type="domain" description="SAM-dependent methyltransferase TRM5/TYW2-type" evidence="12">
    <location>
        <begin position="198"/>
        <end position="467"/>
    </location>
</feature>
<evidence type="ECO:0000256" key="7">
    <source>
        <dbReference type="ARBA" id="ARBA00023128"/>
    </source>
</evidence>
<dbReference type="Gene3D" id="3.40.50.150">
    <property type="entry name" value="Vaccinia Virus protein VP39"/>
    <property type="match status" value="1"/>
</dbReference>
<dbReference type="InterPro" id="IPR056743">
    <property type="entry name" value="TRM5-TYW2-like_MTfase"/>
</dbReference>
<dbReference type="Gene3D" id="3.30.300.110">
    <property type="entry name" value="Met-10+ protein-like domains"/>
    <property type="match status" value="1"/>
</dbReference>
<comment type="function">
    <text evidence="10">Specifically methylates the N1 position of guanosine-37 in various cytoplasmic and mitochondrial tRNAs. Methylation is not dependent on the nature of the nucleoside 5' of the target nucleoside. This is the first step in the biosynthesis of wybutosine (yW), a modified base adjacent to the anticodon of tRNAs and required for accurate decoding.</text>
</comment>
<evidence type="ECO:0000259" key="12">
    <source>
        <dbReference type="PROSITE" id="PS51684"/>
    </source>
</evidence>
<evidence type="ECO:0000256" key="6">
    <source>
        <dbReference type="ARBA" id="ARBA00022694"/>
    </source>
</evidence>
<keyword evidence="13" id="KW-1185">Reference proteome</keyword>
<keyword evidence="7 10" id="KW-0496">Mitochondrion</keyword>
<evidence type="ECO:0000256" key="11">
    <source>
        <dbReference type="SAM" id="MobiDB-lite"/>
    </source>
</evidence>
<dbReference type="PROSITE" id="PS51684">
    <property type="entry name" value="SAM_MT_TRM5_TYW2"/>
    <property type="match status" value="1"/>
</dbReference>
<dbReference type="CDD" id="cd02440">
    <property type="entry name" value="AdoMet_MTases"/>
    <property type="match status" value="1"/>
</dbReference>
<comment type="similarity">
    <text evidence="1">Belongs to the class I-like SAM-binding methyltransferase superfamily. TRM5/TYW2 family.</text>
</comment>
<evidence type="ECO:0000256" key="3">
    <source>
        <dbReference type="ARBA" id="ARBA00022603"/>
    </source>
</evidence>
<evidence type="ECO:0000256" key="4">
    <source>
        <dbReference type="ARBA" id="ARBA00022679"/>
    </source>
</evidence>
<protein>
    <recommendedName>
        <fullName evidence="10">tRNA (guanine(37)-N1)-methyltransferase</fullName>
        <ecNumber evidence="10">2.1.1.228</ecNumber>
    </recommendedName>
    <alternativeName>
        <fullName evidence="10">M1G-methyltransferase</fullName>
    </alternativeName>
    <alternativeName>
        <fullName evidence="10">tRNA [GM37] methyltransferase</fullName>
    </alternativeName>
    <alternativeName>
        <fullName evidence="10">tRNA methyltransferase 5 homolog</fullName>
    </alternativeName>
</protein>
<evidence type="ECO:0000256" key="9">
    <source>
        <dbReference type="ARBA" id="ARBA00045951"/>
    </source>
</evidence>
<dbReference type="InterPro" id="IPR025792">
    <property type="entry name" value="tRNA_Gua_MeTrfase_euk"/>
</dbReference>
<comment type="subcellular location">
    <subcellularLocation>
        <location evidence="10">Mitochondrion matrix</location>
    </subcellularLocation>
    <subcellularLocation>
        <location evidence="10">Nucleus</location>
    </subcellularLocation>
    <subcellularLocation>
        <location evidence="10">Cytoplasm</location>
    </subcellularLocation>
    <text evidence="10">Predominantly in the mitochondria and in the nucleus.</text>
</comment>
<comment type="subunit">
    <text evidence="10">Monomer.</text>
</comment>
<dbReference type="Pfam" id="PF02475">
    <property type="entry name" value="TRM5-TYW2_MTfase"/>
    <property type="match status" value="1"/>
</dbReference>
<dbReference type="HAMAP" id="MF_03152">
    <property type="entry name" value="TRM5"/>
    <property type="match status" value="1"/>
</dbReference>
<keyword evidence="8 10" id="KW-0539">Nucleus</keyword>
<name>A0ABM1KUW8_GEKJA</name>
<dbReference type="PANTHER" id="PTHR23245:SF36">
    <property type="entry name" value="TRNA (GUANINE(37)-N1)-METHYLTRANSFERASE"/>
    <property type="match status" value="1"/>
</dbReference>
<evidence type="ECO:0000256" key="5">
    <source>
        <dbReference type="ARBA" id="ARBA00022691"/>
    </source>
</evidence>
<evidence type="ECO:0000313" key="13">
    <source>
        <dbReference type="Proteomes" id="UP000694871"/>
    </source>
</evidence>
<dbReference type="PANTHER" id="PTHR23245">
    <property type="entry name" value="TRNA METHYLTRANSFERASE"/>
    <property type="match status" value="1"/>
</dbReference>
<keyword evidence="4 10" id="KW-0808">Transferase</keyword>
<keyword evidence="2 10" id="KW-0963">Cytoplasm</keyword>
<feature type="binding site" evidence="10">
    <location>
        <begin position="354"/>
        <end position="355"/>
    </location>
    <ligand>
        <name>S-adenosyl-L-methionine</name>
        <dbReference type="ChEBI" id="CHEBI:59789"/>
    </ligand>
</feature>
<evidence type="ECO:0000256" key="2">
    <source>
        <dbReference type="ARBA" id="ARBA00022490"/>
    </source>
</evidence>
<accession>A0ABM1KUW8</accession>
<feature type="compositionally biased region" description="Basic and acidic residues" evidence="11">
    <location>
        <begin position="489"/>
        <end position="503"/>
    </location>
</feature>
<evidence type="ECO:0000256" key="8">
    <source>
        <dbReference type="ARBA" id="ARBA00023242"/>
    </source>
</evidence>
<feature type="binding site" evidence="10">
    <location>
        <begin position="326"/>
        <end position="327"/>
    </location>
    <ligand>
        <name>S-adenosyl-L-methionine</name>
        <dbReference type="ChEBI" id="CHEBI:59789"/>
    </ligand>
</feature>